<reference evidence="5" key="1">
    <citation type="journal article" date="2022" name="BMC Genomics">
        <title>Genome sequence of the entomopathogenic Serratia entomophila isolate 626 and characterisation of the species specific itaconate degradation pathway.</title>
        <authorList>
            <person name="Vaughan A.L."/>
            <person name="Altermann E."/>
            <person name="Glare T.R."/>
            <person name="Hurst M.R.H."/>
        </authorList>
    </citation>
    <scope>NUCLEOTIDE SEQUENCE</scope>
    <source>
        <strain evidence="5">626</strain>
    </source>
</reference>
<dbReference type="Proteomes" id="UP001056873">
    <property type="component" value="Chromosome"/>
</dbReference>
<keyword evidence="3" id="KW-1133">Transmembrane helix</keyword>
<proteinExistence type="predicted"/>
<feature type="transmembrane region" description="Helical" evidence="3">
    <location>
        <begin position="135"/>
        <end position="156"/>
    </location>
</feature>
<dbReference type="InterPro" id="IPR001867">
    <property type="entry name" value="OmpR/PhoB-type_DNA-bd"/>
</dbReference>
<keyword evidence="6" id="KW-1185">Reference proteome</keyword>
<name>A0ABY5CV57_9GAMM</name>
<evidence type="ECO:0000313" key="6">
    <source>
        <dbReference type="Proteomes" id="UP001056873"/>
    </source>
</evidence>
<feature type="domain" description="OmpR/PhoB-type" evidence="4">
    <location>
        <begin position="1"/>
        <end position="103"/>
    </location>
</feature>
<dbReference type="InterPro" id="IPR036388">
    <property type="entry name" value="WH-like_DNA-bd_sf"/>
</dbReference>
<feature type="DNA-binding region" description="OmpR/PhoB-type" evidence="2">
    <location>
        <begin position="1"/>
        <end position="103"/>
    </location>
</feature>
<dbReference type="Pfam" id="PF00486">
    <property type="entry name" value="Trans_reg_C"/>
    <property type="match status" value="1"/>
</dbReference>
<dbReference type="EMBL" id="CP074347">
    <property type="protein sequence ID" value="USV01966.1"/>
    <property type="molecule type" value="Genomic_DNA"/>
</dbReference>
<evidence type="ECO:0000256" key="3">
    <source>
        <dbReference type="SAM" id="Phobius"/>
    </source>
</evidence>
<dbReference type="SMART" id="SM00862">
    <property type="entry name" value="Trans_reg_C"/>
    <property type="match status" value="1"/>
</dbReference>
<accession>A0ABY5CV57</accession>
<dbReference type="InterPro" id="IPR016032">
    <property type="entry name" value="Sig_transdc_resp-reg_C-effctor"/>
</dbReference>
<evidence type="ECO:0000256" key="2">
    <source>
        <dbReference type="PROSITE-ProRule" id="PRU01091"/>
    </source>
</evidence>
<keyword evidence="3" id="KW-0472">Membrane</keyword>
<sequence length="257" mass="29205">MIYIIDKDIRFNTENGSLKSIKKGHEVFLSSVNARVFKCLLEHGSEAVSRETLLKQVWADHGLSASSATLNQYICLTRRALASVGFNERLIITLAKKGYRLNNFIQINKLVVDCVEGGIPNAPVPAGHGYRYSFILLRSLSIVLPLSFLAMCFFYYKHHREAEKKQLLSYVGSVNGCEVYYAGNFLESNKGNYLQFLARKDLYGQRCRPGEIVLTRVNRSLNANEDSGRQFIAKCAKDRHSILHHCESEYIRAWTKS</sequence>
<dbReference type="PROSITE" id="PS51755">
    <property type="entry name" value="OMPR_PHOB"/>
    <property type="match status" value="1"/>
</dbReference>
<organism evidence="5 6">
    <name type="scientific">Serratia entomophila</name>
    <dbReference type="NCBI Taxonomy" id="42906"/>
    <lineage>
        <taxon>Bacteria</taxon>
        <taxon>Pseudomonadati</taxon>
        <taxon>Pseudomonadota</taxon>
        <taxon>Gammaproteobacteria</taxon>
        <taxon>Enterobacterales</taxon>
        <taxon>Yersiniaceae</taxon>
        <taxon>Serratia</taxon>
    </lineage>
</organism>
<keyword evidence="3" id="KW-0812">Transmembrane</keyword>
<dbReference type="SUPFAM" id="SSF46894">
    <property type="entry name" value="C-terminal effector domain of the bipartite response regulators"/>
    <property type="match status" value="1"/>
</dbReference>
<evidence type="ECO:0000313" key="5">
    <source>
        <dbReference type="EMBL" id="USV01966.1"/>
    </source>
</evidence>
<dbReference type="CDD" id="cd00383">
    <property type="entry name" value="trans_reg_C"/>
    <property type="match status" value="1"/>
</dbReference>
<protein>
    <submittedName>
        <fullName evidence="5">Winged helix-turn-helix domain-containing protein</fullName>
    </submittedName>
</protein>
<evidence type="ECO:0000259" key="4">
    <source>
        <dbReference type="PROSITE" id="PS51755"/>
    </source>
</evidence>
<evidence type="ECO:0000256" key="1">
    <source>
        <dbReference type="ARBA" id="ARBA00023125"/>
    </source>
</evidence>
<gene>
    <name evidence="5" type="ORF">KFQ06_05415</name>
</gene>
<dbReference type="Gene3D" id="1.10.10.10">
    <property type="entry name" value="Winged helix-like DNA-binding domain superfamily/Winged helix DNA-binding domain"/>
    <property type="match status" value="1"/>
</dbReference>
<keyword evidence="1 2" id="KW-0238">DNA-binding</keyword>
<dbReference type="RefSeq" id="WP_252961507.1">
    <property type="nucleotide sequence ID" value="NZ_CAMIPH010000005.1"/>
</dbReference>